<name>A0A8X6H6G2_TRICU</name>
<gene>
    <name evidence="2" type="ORF">TNCT_111711</name>
    <name evidence="1" type="ORF">TNCT_395451</name>
</gene>
<keyword evidence="3" id="KW-1185">Reference proteome</keyword>
<dbReference type="Proteomes" id="UP000887116">
    <property type="component" value="Unassembled WGS sequence"/>
</dbReference>
<dbReference type="AlphaFoldDB" id="A0A8X6H6G2"/>
<evidence type="ECO:0000313" key="2">
    <source>
        <dbReference type="EMBL" id="GFR17882.1"/>
    </source>
</evidence>
<dbReference type="OrthoDB" id="6456789at2759"/>
<sequence length="94" mass="10958">MLGIAFCTKISSSPWCDFRILIRVTENLKYSFIFEISVAMRPKKHPYRNSRSKSQRLRRAKKIIRNLLPKTQIAETQLLGVPGSCSRNDEFIEK</sequence>
<dbReference type="EMBL" id="BMAO01023472">
    <property type="protein sequence ID" value="GFQ88922.1"/>
    <property type="molecule type" value="Genomic_DNA"/>
</dbReference>
<accession>A0A8X6H6G2</accession>
<protein>
    <submittedName>
        <fullName evidence="2">Uncharacterized protein</fullName>
    </submittedName>
</protein>
<comment type="caution">
    <text evidence="2">The sequence shown here is derived from an EMBL/GenBank/DDBJ whole genome shotgun (WGS) entry which is preliminary data.</text>
</comment>
<organism evidence="2 3">
    <name type="scientific">Trichonephila clavata</name>
    <name type="common">Joro spider</name>
    <name type="synonym">Nephila clavata</name>
    <dbReference type="NCBI Taxonomy" id="2740835"/>
    <lineage>
        <taxon>Eukaryota</taxon>
        <taxon>Metazoa</taxon>
        <taxon>Ecdysozoa</taxon>
        <taxon>Arthropoda</taxon>
        <taxon>Chelicerata</taxon>
        <taxon>Arachnida</taxon>
        <taxon>Araneae</taxon>
        <taxon>Araneomorphae</taxon>
        <taxon>Entelegynae</taxon>
        <taxon>Araneoidea</taxon>
        <taxon>Nephilidae</taxon>
        <taxon>Trichonephila</taxon>
    </lineage>
</organism>
<reference evidence="2" key="1">
    <citation type="submission" date="2020-07" db="EMBL/GenBank/DDBJ databases">
        <title>Multicomponent nature underlies the extraordinary mechanical properties of spider dragline silk.</title>
        <authorList>
            <person name="Kono N."/>
            <person name="Nakamura H."/>
            <person name="Mori M."/>
            <person name="Yoshida Y."/>
            <person name="Ohtoshi R."/>
            <person name="Malay A.D."/>
            <person name="Moran D.A.P."/>
            <person name="Tomita M."/>
            <person name="Numata K."/>
            <person name="Arakawa K."/>
        </authorList>
    </citation>
    <scope>NUCLEOTIDE SEQUENCE</scope>
</reference>
<evidence type="ECO:0000313" key="1">
    <source>
        <dbReference type="EMBL" id="GFQ88922.1"/>
    </source>
</evidence>
<dbReference type="EMBL" id="BMAO01037464">
    <property type="protein sequence ID" value="GFR17882.1"/>
    <property type="molecule type" value="Genomic_DNA"/>
</dbReference>
<proteinExistence type="predicted"/>
<evidence type="ECO:0000313" key="3">
    <source>
        <dbReference type="Proteomes" id="UP000887116"/>
    </source>
</evidence>